<reference evidence="8" key="1">
    <citation type="journal article" date="2017" name="Genome Biol.">
        <title>Comparative genomics reveals high biological diversity and specific adaptations in the industrially and medically important fungal genus Aspergillus.</title>
        <authorList>
            <person name="de Vries R.P."/>
            <person name="Riley R."/>
            <person name="Wiebenga A."/>
            <person name="Aguilar-Osorio G."/>
            <person name="Amillis S."/>
            <person name="Uchima C.A."/>
            <person name="Anderluh G."/>
            <person name="Asadollahi M."/>
            <person name="Askin M."/>
            <person name="Barry K."/>
            <person name="Battaglia E."/>
            <person name="Bayram O."/>
            <person name="Benocci T."/>
            <person name="Braus-Stromeyer S.A."/>
            <person name="Caldana C."/>
            <person name="Canovas D."/>
            <person name="Cerqueira G.C."/>
            <person name="Chen F."/>
            <person name="Chen W."/>
            <person name="Choi C."/>
            <person name="Clum A."/>
            <person name="Dos Santos R.A."/>
            <person name="Damasio A.R."/>
            <person name="Diallinas G."/>
            <person name="Emri T."/>
            <person name="Fekete E."/>
            <person name="Flipphi M."/>
            <person name="Freyberg S."/>
            <person name="Gallo A."/>
            <person name="Gournas C."/>
            <person name="Habgood R."/>
            <person name="Hainaut M."/>
            <person name="Harispe M.L."/>
            <person name="Henrissat B."/>
            <person name="Hilden K.S."/>
            <person name="Hope R."/>
            <person name="Hossain A."/>
            <person name="Karabika E."/>
            <person name="Karaffa L."/>
            <person name="Karanyi Z."/>
            <person name="Krasevec N."/>
            <person name="Kuo A."/>
            <person name="Kusch H."/>
            <person name="LaButti K."/>
            <person name="Lagendijk E.L."/>
            <person name="Lapidus A."/>
            <person name="Levasseur A."/>
            <person name="Lindquist E."/>
            <person name="Lipzen A."/>
            <person name="Logrieco A.F."/>
            <person name="MacCabe A."/>
            <person name="Maekelae M.R."/>
            <person name="Malavazi I."/>
            <person name="Melin P."/>
            <person name="Meyer V."/>
            <person name="Mielnichuk N."/>
            <person name="Miskei M."/>
            <person name="Molnar A.P."/>
            <person name="Mule G."/>
            <person name="Ngan C.Y."/>
            <person name="Orejas M."/>
            <person name="Orosz E."/>
            <person name="Ouedraogo J.P."/>
            <person name="Overkamp K.M."/>
            <person name="Park H.-S."/>
            <person name="Perrone G."/>
            <person name="Piumi F."/>
            <person name="Punt P.J."/>
            <person name="Ram A.F."/>
            <person name="Ramon A."/>
            <person name="Rauscher S."/>
            <person name="Record E."/>
            <person name="Riano-Pachon D.M."/>
            <person name="Robert V."/>
            <person name="Roehrig J."/>
            <person name="Ruller R."/>
            <person name="Salamov A."/>
            <person name="Salih N.S."/>
            <person name="Samson R.A."/>
            <person name="Sandor E."/>
            <person name="Sanguinetti M."/>
            <person name="Schuetze T."/>
            <person name="Sepcic K."/>
            <person name="Shelest E."/>
            <person name="Sherlock G."/>
            <person name="Sophianopoulou V."/>
            <person name="Squina F.M."/>
            <person name="Sun H."/>
            <person name="Susca A."/>
            <person name="Todd R.B."/>
            <person name="Tsang A."/>
            <person name="Unkles S.E."/>
            <person name="van de Wiele N."/>
            <person name="van Rossen-Uffink D."/>
            <person name="Oliveira J.V."/>
            <person name="Vesth T.C."/>
            <person name="Visser J."/>
            <person name="Yu J.-H."/>
            <person name="Zhou M."/>
            <person name="Andersen M.R."/>
            <person name="Archer D.B."/>
            <person name="Baker S.E."/>
            <person name="Benoit I."/>
            <person name="Brakhage A.A."/>
            <person name="Braus G.H."/>
            <person name="Fischer R."/>
            <person name="Frisvad J.C."/>
            <person name="Goldman G.H."/>
            <person name="Houbraken J."/>
            <person name="Oakley B."/>
            <person name="Pocsi I."/>
            <person name="Scazzocchio C."/>
            <person name="Seiboth B."/>
            <person name="vanKuyk P.A."/>
            <person name="Wortman J."/>
            <person name="Dyer P.S."/>
            <person name="Grigoriev I.V."/>
        </authorList>
    </citation>
    <scope>NUCLEOTIDE SEQUENCE [LARGE SCALE GENOMIC DNA]</scope>
    <source>
        <strain evidence="8">DTO 134E9</strain>
    </source>
</reference>
<evidence type="ECO:0000256" key="2">
    <source>
        <dbReference type="ARBA" id="ARBA00022801"/>
    </source>
</evidence>
<feature type="domain" description="Glycoside hydrolase family 5" evidence="6">
    <location>
        <begin position="78"/>
        <end position="345"/>
    </location>
</feature>
<dbReference type="GeneID" id="63746054"/>
<evidence type="ECO:0000313" key="8">
    <source>
        <dbReference type="Proteomes" id="UP000184383"/>
    </source>
</evidence>
<dbReference type="FunFam" id="3.20.20.80:FF:000130">
    <property type="entry name" value="Endoglucanase C"/>
    <property type="match status" value="1"/>
</dbReference>
<comment type="similarity">
    <text evidence="1 5">Belongs to the glycosyl hydrolase 5 (cellulase A) family.</text>
</comment>
<dbReference type="VEuPathDB" id="FungiDB:ASPWEDRAFT_167852"/>
<sequence length="480" mass="55266">MTTGILRVEGSKVVDNNGREVVLRGVAIGGYLKYFPPSMILWKTSSPDIQATSRSAASHAAMHKALGPEKYDFFFNKWLEFFFTEADARFVAGLGLNCIRIPFNYRHLEDDMNPRVLKESGFRHLDRVIGLCAKERIYTILDMHAVPGGQNGDWHSDNPTNYAAFWDYKDHQDRTVWLWEQIAARYRNNSWVAGYNPLNEPCDPEHIRLPAFYERIEKAIRVVDPNHILWLDGNTFAMEWREFDKVLPNCVYAIHDYSSMGFPTGERYQGTPEQKQLLESQFLRKAQFMTQHGTPIWNGEFGPVYADPRIDAEAGAINQERYSLLGEQLRIYDKYNIHWSIWLYKDIGLQGMIHTSPDSKWNTTIQSFLEKKNQLWLDSWGRRPSSEPEAALAPLVEWIDKVSPTARNTYPTSWDTKRHLLRAVFQTFLAASFADEFAGLFRGMGEDELEALAYSFHFDECVQRGGLNEILKCHSGVPGS</sequence>
<proteinExistence type="inferred from homology"/>
<dbReference type="PANTHER" id="PTHR31297:SF13">
    <property type="entry name" value="PUTATIVE-RELATED"/>
    <property type="match status" value="1"/>
</dbReference>
<evidence type="ECO:0000313" key="7">
    <source>
        <dbReference type="EMBL" id="OJJ41858.1"/>
    </source>
</evidence>
<dbReference type="GO" id="GO:0005576">
    <property type="term" value="C:extracellular region"/>
    <property type="evidence" value="ECO:0007669"/>
    <property type="project" value="TreeGrafter"/>
</dbReference>
<evidence type="ECO:0000259" key="6">
    <source>
        <dbReference type="Pfam" id="PF00150"/>
    </source>
</evidence>
<evidence type="ECO:0000256" key="4">
    <source>
        <dbReference type="ARBA" id="ARBA00023316"/>
    </source>
</evidence>
<dbReference type="EMBL" id="KV878209">
    <property type="protein sequence ID" value="OJJ41858.1"/>
    <property type="molecule type" value="Genomic_DNA"/>
</dbReference>
<dbReference type="STRING" id="1073089.A0A1L9S3W8"/>
<dbReference type="InterPro" id="IPR017853">
    <property type="entry name" value="GH"/>
</dbReference>
<dbReference type="AlphaFoldDB" id="A0A1L9S3W8"/>
<dbReference type="Proteomes" id="UP000184383">
    <property type="component" value="Unassembled WGS sequence"/>
</dbReference>
<protein>
    <recommendedName>
        <fullName evidence="6">Glycoside hydrolase family 5 domain-containing protein</fullName>
    </recommendedName>
</protein>
<dbReference type="GO" id="GO:0009986">
    <property type="term" value="C:cell surface"/>
    <property type="evidence" value="ECO:0007669"/>
    <property type="project" value="TreeGrafter"/>
</dbReference>
<dbReference type="InterPro" id="IPR050386">
    <property type="entry name" value="Glycosyl_hydrolase_5"/>
</dbReference>
<dbReference type="SUPFAM" id="SSF51445">
    <property type="entry name" value="(Trans)glycosidases"/>
    <property type="match status" value="1"/>
</dbReference>
<dbReference type="OrthoDB" id="1887033at2759"/>
<evidence type="ECO:0000256" key="5">
    <source>
        <dbReference type="RuleBase" id="RU361153"/>
    </source>
</evidence>
<evidence type="ECO:0000256" key="1">
    <source>
        <dbReference type="ARBA" id="ARBA00005641"/>
    </source>
</evidence>
<accession>A0A1L9S3W8</accession>
<gene>
    <name evidence="7" type="ORF">ASPWEDRAFT_167852</name>
</gene>
<dbReference type="RefSeq" id="XP_040695534.1">
    <property type="nucleotide sequence ID" value="XM_040830206.1"/>
</dbReference>
<dbReference type="GO" id="GO:0008422">
    <property type="term" value="F:beta-glucosidase activity"/>
    <property type="evidence" value="ECO:0007669"/>
    <property type="project" value="TreeGrafter"/>
</dbReference>
<dbReference type="PANTHER" id="PTHR31297">
    <property type="entry name" value="GLUCAN ENDO-1,6-BETA-GLUCOSIDASE B"/>
    <property type="match status" value="1"/>
</dbReference>
<name>A0A1L9S3W8_ASPWE</name>
<keyword evidence="2 5" id="KW-0378">Hydrolase</keyword>
<dbReference type="GO" id="GO:0009251">
    <property type="term" value="P:glucan catabolic process"/>
    <property type="evidence" value="ECO:0007669"/>
    <property type="project" value="TreeGrafter"/>
</dbReference>
<keyword evidence="3 5" id="KW-0326">Glycosidase</keyword>
<evidence type="ECO:0000256" key="3">
    <source>
        <dbReference type="ARBA" id="ARBA00023295"/>
    </source>
</evidence>
<keyword evidence="8" id="KW-1185">Reference proteome</keyword>
<dbReference type="Pfam" id="PF00150">
    <property type="entry name" value="Cellulase"/>
    <property type="match status" value="1"/>
</dbReference>
<keyword evidence="4" id="KW-0961">Cell wall biogenesis/degradation</keyword>
<dbReference type="Gene3D" id="3.20.20.80">
    <property type="entry name" value="Glycosidases"/>
    <property type="match status" value="1"/>
</dbReference>
<dbReference type="GO" id="GO:0071555">
    <property type="term" value="P:cell wall organization"/>
    <property type="evidence" value="ECO:0007669"/>
    <property type="project" value="UniProtKB-KW"/>
</dbReference>
<dbReference type="InterPro" id="IPR001547">
    <property type="entry name" value="Glyco_hydro_5"/>
</dbReference>
<organism evidence="7 8">
    <name type="scientific">Aspergillus wentii DTO 134E9</name>
    <dbReference type="NCBI Taxonomy" id="1073089"/>
    <lineage>
        <taxon>Eukaryota</taxon>
        <taxon>Fungi</taxon>
        <taxon>Dikarya</taxon>
        <taxon>Ascomycota</taxon>
        <taxon>Pezizomycotina</taxon>
        <taxon>Eurotiomycetes</taxon>
        <taxon>Eurotiomycetidae</taxon>
        <taxon>Eurotiales</taxon>
        <taxon>Aspergillaceae</taxon>
        <taxon>Aspergillus</taxon>
        <taxon>Aspergillus subgen. Cremei</taxon>
    </lineage>
</organism>